<feature type="transmembrane region" description="Helical" evidence="2">
    <location>
        <begin position="411"/>
        <end position="429"/>
    </location>
</feature>
<dbReference type="STRING" id="230819.A0A5C3KK55"/>
<proteinExistence type="predicted"/>
<dbReference type="InterPro" id="IPR024586">
    <property type="entry name" value="DnaJ-like_C11_C"/>
</dbReference>
<reference evidence="4 5" key="1">
    <citation type="journal article" date="2019" name="Nat. Ecol. Evol.">
        <title>Megaphylogeny resolves global patterns of mushroom evolution.</title>
        <authorList>
            <person name="Varga T."/>
            <person name="Krizsan K."/>
            <person name="Foldi C."/>
            <person name="Dima B."/>
            <person name="Sanchez-Garcia M."/>
            <person name="Sanchez-Ramirez S."/>
            <person name="Szollosi G.J."/>
            <person name="Szarkandi J.G."/>
            <person name="Papp V."/>
            <person name="Albert L."/>
            <person name="Andreopoulos W."/>
            <person name="Angelini C."/>
            <person name="Antonin V."/>
            <person name="Barry K.W."/>
            <person name="Bougher N.L."/>
            <person name="Buchanan P."/>
            <person name="Buyck B."/>
            <person name="Bense V."/>
            <person name="Catcheside P."/>
            <person name="Chovatia M."/>
            <person name="Cooper J."/>
            <person name="Damon W."/>
            <person name="Desjardin D."/>
            <person name="Finy P."/>
            <person name="Geml J."/>
            <person name="Haridas S."/>
            <person name="Hughes K."/>
            <person name="Justo A."/>
            <person name="Karasinski D."/>
            <person name="Kautmanova I."/>
            <person name="Kiss B."/>
            <person name="Kocsube S."/>
            <person name="Kotiranta H."/>
            <person name="LaButti K.M."/>
            <person name="Lechner B.E."/>
            <person name="Liimatainen K."/>
            <person name="Lipzen A."/>
            <person name="Lukacs Z."/>
            <person name="Mihaltcheva S."/>
            <person name="Morgado L.N."/>
            <person name="Niskanen T."/>
            <person name="Noordeloos M.E."/>
            <person name="Ohm R.A."/>
            <person name="Ortiz-Santana B."/>
            <person name="Ovrebo C."/>
            <person name="Racz N."/>
            <person name="Riley R."/>
            <person name="Savchenko A."/>
            <person name="Shiryaev A."/>
            <person name="Soop K."/>
            <person name="Spirin V."/>
            <person name="Szebenyi C."/>
            <person name="Tomsovsky M."/>
            <person name="Tulloss R.E."/>
            <person name="Uehling J."/>
            <person name="Grigoriev I.V."/>
            <person name="Vagvolgyi C."/>
            <person name="Papp T."/>
            <person name="Martin F.M."/>
            <person name="Miettinen O."/>
            <person name="Hibbett D.S."/>
            <person name="Nagy L.G."/>
        </authorList>
    </citation>
    <scope>NUCLEOTIDE SEQUENCE [LARGE SCALE GENOMIC DNA]</scope>
    <source>
        <strain evidence="4 5">CBS 121175</strain>
    </source>
</reference>
<accession>A0A5C3KK55</accession>
<dbReference type="Pfam" id="PF22774">
    <property type="entry name" value="DNAJC11_beta-barrel"/>
    <property type="match status" value="1"/>
</dbReference>
<sequence>MPSNEGLSRDEEVELYAVLNLSRGASATEINERYRSLSLLFHPDKQRDPAAADAATEQFLKVQKSYQVLSDPFLREVYDVLGLEGLSINWPADLPSSGKDKIVEELERIKNEGRTEEIPELEQPINNTCSITVDATGQMYMHRHRLTELTTLQRLTGWQIVSQEMGHTIAKRLGQKTTVSFRTNGTVQGGRLGSIHYVGTVAHQFSPRFRGHTKIIYDTNTLATAFGGQYRDNYNTVNATCSLAPFTSGAPPMMDIAYARRLYPLKPQMAEIALHLHQIPSLSINYMSHETLTQDLIDANERGLPSVNGFKTFLFERRVGIRFNQIWPSLVASVSVHVMELATRVTAGGELGFGGLSGSIGAHYKHNGQELDLVTAISSGGLVFSITFMLWKQKFNIPIILSDSLDSYGALFSVVIPSSVAVLGYHFIIRPQRRALRIAQIRVARRVLEEDSDARKKRNIVIDLLKDSAHKVMSSEIAKGGLVIESAIYGVIDTEDGARDLAIDVTIPLQALVRNSRLHVPGGQSKSNLQGFSDPAPFTSKTLRIHYLFRGLPHFADVPDYIPVVLPLSEHRVQQC</sequence>
<dbReference type="InterPro" id="IPR036869">
    <property type="entry name" value="J_dom_sf"/>
</dbReference>
<gene>
    <name evidence="4" type="ORF">FA15DRAFT_123861</name>
</gene>
<evidence type="ECO:0000313" key="5">
    <source>
        <dbReference type="Proteomes" id="UP000307440"/>
    </source>
</evidence>
<dbReference type="PRINTS" id="PR00625">
    <property type="entry name" value="JDOMAIN"/>
</dbReference>
<dbReference type="GO" id="GO:0005739">
    <property type="term" value="C:mitochondrion"/>
    <property type="evidence" value="ECO:0007669"/>
    <property type="project" value="GOC"/>
</dbReference>
<dbReference type="Pfam" id="PF11875">
    <property type="entry name" value="DnaJ-like_C11_C"/>
    <property type="match status" value="1"/>
</dbReference>
<dbReference type="InterPro" id="IPR055225">
    <property type="entry name" value="DNAJC11-like_beta-barrel"/>
</dbReference>
<keyword evidence="2" id="KW-0472">Membrane</keyword>
<evidence type="ECO:0000256" key="2">
    <source>
        <dbReference type="SAM" id="Phobius"/>
    </source>
</evidence>
<dbReference type="InterPro" id="IPR001623">
    <property type="entry name" value="DnaJ_domain"/>
</dbReference>
<dbReference type="CDD" id="cd06257">
    <property type="entry name" value="DnaJ"/>
    <property type="match status" value="1"/>
</dbReference>
<keyword evidence="2" id="KW-1133">Transmembrane helix</keyword>
<dbReference type="Proteomes" id="UP000307440">
    <property type="component" value="Unassembled WGS sequence"/>
</dbReference>
<name>A0A5C3KK55_COPMA</name>
<protein>
    <submittedName>
        <fullName evidence="4">DnaJ-domain-containing protein</fullName>
    </submittedName>
</protein>
<evidence type="ECO:0000313" key="4">
    <source>
        <dbReference type="EMBL" id="TFK20522.1"/>
    </source>
</evidence>
<keyword evidence="5" id="KW-1185">Reference proteome</keyword>
<organism evidence="4 5">
    <name type="scientific">Coprinopsis marcescibilis</name>
    <name type="common">Agaric fungus</name>
    <name type="synonym">Psathyrella marcescibilis</name>
    <dbReference type="NCBI Taxonomy" id="230819"/>
    <lineage>
        <taxon>Eukaryota</taxon>
        <taxon>Fungi</taxon>
        <taxon>Dikarya</taxon>
        <taxon>Basidiomycota</taxon>
        <taxon>Agaricomycotina</taxon>
        <taxon>Agaricomycetes</taxon>
        <taxon>Agaricomycetidae</taxon>
        <taxon>Agaricales</taxon>
        <taxon>Agaricineae</taxon>
        <taxon>Psathyrellaceae</taxon>
        <taxon>Coprinopsis</taxon>
    </lineage>
</organism>
<evidence type="ECO:0000256" key="1">
    <source>
        <dbReference type="ARBA" id="ARBA00023186"/>
    </source>
</evidence>
<feature type="domain" description="J" evidence="3">
    <location>
        <begin position="14"/>
        <end position="82"/>
    </location>
</feature>
<dbReference type="PROSITE" id="PS50076">
    <property type="entry name" value="DNAJ_2"/>
    <property type="match status" value="1"/>
</dbReference>
<keyword evidence="2" id="KW-0812">Transmembrane</keyword>
<keyword evidence="1" id="KW-0143">Chaperone</keyword>
<dbReference type="OrthoDB" id="10248838at2759"/>
<dbReference type="InterPro" id="IPR052243">
    <property type="entry name" value="Mito_inner_membrane_organizer"/>
</dbReference>
<dbReference type="GO" id="GO:0042407">
    <property type="term" value="P:cristae formation"/>
    <property type="evidence" value="ECO:0007669"/>
    <property type="project" value="TreeGrafter"/>
</dbReference>
<dbReference type="EMBL" id="ML210297">
    <property type="protein sequence ID" value="TFK20522.1"/>
    <property type="molecule type" value="Genomic_DNA"/>
</dbReference>
<dbReference type="SMART" id="SM00271">
    <property type="entry name" value="DnaJ"/>
    <property type="match status" value="1"/>
</dbReference>
<dbReference type="AlphaFoldDB" id="A0A5C3KK55"/>
<dbReference type="PANTHER" id="PTHR44157">
    <property type="entry name" value="DNAJ HOMOLOG SUBFAMILY C MEMBER 11"/>
    <property type="match status" value="1"/>
</dbReference>
<evidence type="ECO:0000259" key="3">
    <source>
        <dbReference type="PROSITE" id="PS50076"/>
    </source>
</evidence>
<dbReference type="PANTHER" id="PTHR44157:SF1">
    <property type="entry name" value="DNAJ HOMOLOG SUBFAMILY C MEMBER 11"/>
    <property type="match status" value="1"/>
</dbReference>
<dbReference type="SUPFAM" id="SSF46565">
    <property type="entry name" value="Chaperone J-domain"/>
    <property type="match status" value="1"/>
</dbReference>
<dbReference type="Pfam" id="PF00226">
    <property type="entry name" value="DnaJ"/>
    <property type="match status" value="1"/>
</dbReference>
<dbReference type="Gene3D" id="1.10.287.110">
    <property type="entry name" value="DnaJ domain"/>
    <property type="match status" value="1"/>
</dbReference>